<dbReference type="OrthoDB" id="5512605at2"/>
<dbReference type="Proteomes" id="UP000197003">
    <property type="component" value="Chromosome"/>
</dbReference>
<accession>A0A1Z3N4U9</accession>
<protein>
    <recommendedName>
        <fullName evidence="3">Lipoprotein</fullName>
    </recommendedName>
</protein>
<name>A0A1Z3N4U9_BDEBC</name>
<evidence type="ECO:0008006" key="3">
    <source>
        <dbReference type="Google" id="ProtNLM"/>
    </source>
</evidence>
<reference evidence="1 2" key="1">
    <citation type="submission" date="2017-04" db="EMBL/GenBank/DDBJ databases">
        <title>Whole genome sequence of Bdellovibrio bacteriovorus strain SSB218315.</title>
        <authorList>
            <person name="Oyedara O."/>
            <person name="Rodriguez-Perez M.A."/>
        </authorList>
    </citation>
    <scope>NUCLEOTIDE SEQUENCE [LARGE SCALE GENOMIC DNA]</scope>
    <source>
        <strain evidence="1 2">SSB218315</strain>
    </source>
</reference>
<evidence type="ECO:0000313" key="2">
    <source>
        <dbReference type="Proteomes" id="UP000197003"/>
    </source>
</evidence>
<dbReference type="AlphaFoldDB" id="A0A1Z3N4U9"/>
<dbReference type="Gene3D" id="3.40.1000.10">
    <property type="entry name" value="Mog1/PsbP, alpha/beta/alpha sandwich"/>
    <property type="match status" value="1"/>
</dbReference>
<organism evidence="1 2">
    <name type="scientific">Bdellovibrio bacteriovorus</name>
    <dbReference type="NCBI Taxonomy" id="959"/>
    <lineage>
        <taxon>Bacteria</taxon>
        <taxon>Pseudomonadati</taxon>
        <taxon>Bdellovibrionota</taxon>
        <taxon>Bdellovibrionia</taxon>
        <taxon>Bdellovibrionales</taxon>
        <taxon>Pseudobdellovibrionaceae</taxon>
        <taxon>Bdellovibrio</taxon>
    </lineage>
</organism>
<dbReference type="EMBL" id="CP020946">
    <property type="protein sequence ID" value="ASD62500.1"/>
    <property type="molecule type" value="Genomic_DNA"/>
</dbReference>
<gene>
    <name evidence="1" type="ORF">B9G79_02420</name>
</gene>
<proteinExistence type="predicted"/>
<dbReference type="PROSITE" id="PS51257">
    <property type="entry name" value="PROKAR_LIPOPROTEIN"/>
    <property type="match status" value="1"/>
</dbReference>
<sequence length="163" mass="17370">MGAMKNIFVCCILSLLFVGCVSVNLPGRKSVPAKGVEFSSPASPFKSIDAGNSDKAWLSSATGNTISFVSDCGGSDPSLQQMETESLAALSNLDVKSDTLMFNGREARQSVATGTVDGIPVQLALLVFKKNNCNYTLSYGGVQKQFAAEQKHFEDFKAQFKAP</sequence>
<evidence type="ECO:0000313" key="1">
    <source>
        <dbReference type="EMBL" id="ASD62500.1"/>
    </source>
</evidence>